<protein>
    <submittedName>
        <fullName evidence="1">Uncharacterized protein</fullName>
    </submittedName>
</protein>
<gene>
    <name evidence="1" type="ORF">RHGRI_031464</name>
</gene>
<organism evidence="1 2">
    <name type="scientific">Rhododendron griersonianum</name>
    <dbReference type="NCBI Taxonomy" id="479676"/>
    <lineage>
        <taxon>Eukaryota</taxon>
        <taxon>Viridiplantae</taxon>
        <taxon>Streptophyta</taxon>
        <taxon>Embryophyta</taxon>
        <taxon>Tracheophyta</taxon>
        <taxon>Spermatophyta</taxon>
        <taxon>Magnoliopsida</taxon>
        <taxon>eudicotyledons</taxon>
        <taxon>Gunneridae</taxon>
        <taxon>Pentapetalae</taxon>
        <taxon>asterids</taxon>
        <taxon>Ericales</taxon>
        <taxon>Ericaceae</taxon>
        <taxon>Ericoideae</taxon>
        <taxon>Rhodoreae</taxon>
        <taxon>Rhododendron</taxon>
    </lineage>
</organism>
<dbReference type="Proteomes" id="UP000823749">
    <property type="component" value="Chromosome 11"/>
</dbReference>
<sequence length="172" mass="19155">MPLYQSTQSLMEAQALVTDVKRLKHEVVVLQERVEGKIKAACEVVAKMEPQQLAEVRAKLQSYSPQIQPKDVHGNKEINSTRLTATSQDSVANDCDVAEKFSHDRVLSRGESVKGKHVNCSTSASQGFCSKDCSLNKDLEFLRKAKAEYAGMLKKVSRMDSRLDQIVETIIT</sequence>
<dbReference type="EMBL" id="JACTNZ010000011">
    <property type="protein sequence ID" value="KAG5524807.1"/>
    <property type="molecule type" value="Genomic_DNA"/>
</dbReference>
<comment type="caution">
    <text evidence="1">The sequence shown here is derived from an EMBL/GenBank/DDBJ whole genome shotgun (WGS) entry which is preliminary data.</text>
</comment>
<evidence type="ECO:0000313" key="2">
    <source>
        <dbReference type="Proteomes" id="UP000823749"/>
    </source>
</evidence>
<evidence type="ECO:0000313" key="1">
    <source>
        <dbReference type="EMBL" id="KAG5524807.1"/>
    </source>
</evidence>
<reference evidence="1" key="1">
    <citation type="submission" date="2020-08" db="EMBL/GenBank/DDBJ databases">
        <title>Plant Genome Project.</title>
        <authorList>
            <person name="Zhang R.-G."/>
        </authorList>
    </citation>
    <scope>NUCLEOTIDE SEQUENCE</scope>
    <source>
        <strain evidence="1">WSP0</strain>
        <tissue evidence="1">Leaf</tissue>
    </source>
</reference>
<accession>A0AAV6IBG9</accession>
<keyword evidence="2" id="KW-1185">Reference proteome</keyword>
<dbReference type="AlphaFoldDB" id="A0AAV6IBG9"/>
<name>A0AAV6IBG9_9ERIC</name>
<proteinExistence type="predicted"/>